<gene>
    <name evidence="2" type="ORF">IscW_ISCW015300</name>
</gene>
<dbReference type="EnsemblMetazoa" id="ISCW015300-RA">
    <property type="protein sequence ID" value="ISCW015300-PA"/>
    <property type="gene ID" value="ISCW015300"/>
</dbReference>
<dbReference type="VEuPathDB" id="VectorBase:ISCW015300"/>
<dbReference type="PaxDb" id="6945-B7QMM7"/>
<proteinExistence type="predicted"/>
<dbReference type="Proteomes" id="UP000001555">
    <property type="component" value="Unassembled WGS sequence"/>
</dbReference>
<dbReference type="InParanoid" id="B7QMM7"/>
<name>B7QMM7_IXOSC</name>
<dbReference type="AlphaFoldDB" id="B7QMM7"/>
<keyword evidence="1" id="KW-0472">Membrane</keyword>
<protein>
    <submittedName>
        <fullName evidence="2 3">Uncharacterized protein</fullName>
    </submittedName>
</protein>
<evidence type="ECO:0000313" key="4">
    <source>
        <dbReference type="Proteomes" id="UP000001555"/>
    </source>
</evidence>
<evidence type="ECO:0000313" key="3">
    <source>
        <dbReference type="EnsemblMetazoa" id="ISCW015300-PA"/>
    </source>
</evidence>
<dbReference type="EMBL" id="ABJB010549007">
    <property type="status" value="NOT_ANNOTATED_CDS"/>
    <property type="molecule type" value="Genomic_DNA"/>
</dbReference>
<accession>B7QMM7</accession>
<dbReference type="HOGENOM" id="CLU_1715292_0_0_1"/>
<evidence type="ECO:0000256" key="1">
    <source>
        <dbReference type="SAM" id="Phobius"/>
    </source>
</evidence>
<feature type="transmembrane region" description="Helical" evidence="1">
    <location>
        <begin position="110"/>
        <end position="128"/>
    </location>
</feature>
<dbReference type="EMBL" id="DS972266">
    <property type="protein sequence ID" value="EEC20099.1"/>
    <property type="molecule type" value="Genomic_DNA"/>
</dbReference>
<reference evidence="3" key="2">
    <citation type="submission" date="2020-05" db="UniProtKB">
        <authorList>
            <consortium name="EnsemblMetazoa"/>
        </authorList>
    </citation>
    <scope>IDENTIFICATION</scope>
    <source>
        <strain evidence="3">wikel</strain>
    </source>
</reference>
<dbReference type="VEuPathDB" id="VectorBase:ISCI015300"/>
<evidence type="ECO:0000313" key="2">
    <source>
        <dbReference type="EMBL" id="EEC20099.1"/>
    </source>
</evidence>
<keyword evidence="4" id="KW-1185">Reference proteome</keyword>
<keyword evidence="1" id="KW-0812">Transmembrane</keyword>
<sequence>MSSFLCFTCTKMTMLRRVCREGSPFLFLFLHPLSVAAPVPCACRPCCRSAFSLTVLRGEGDLEVTRRKASVQCRNPSPYFFFFFICFAAVGFFRLVYLKIKCYPCKIRRVSIFFFFFIVLYYCYIYFVDTLQARESVFVPLCSILRSLPVLAT</sequence>
<keyword evidence="1" id="KW-1133">Transmembrane helix</keyword>
<organism>
    <name type="scientific">Ixodes scapularis</name>
    <name type="common">Black-legged tick</name>
    <name type="synonym">Deer tick</name>
    <dbReference type="NCBI Taxonomy" id="6945"/>
    <lineage>
        <taxon>Eukaryota</taxon>
        <taxon>Metazoa</taxon>
        <taxon>Ecdysozoa</taxon>
        <taxon>Arthropoda</taxon>
        <taxon>Chelicerata</taxon>
        <taxon>Arachnida</taxon>
        <taxon>Acari</taxon>
        <taxon>Parasitiformes</taxon>
        <taxon>Ixodida</taxon>
        <taxon>Ixodoidea</taxon>
        <taxon>Ixodidae</taxon>
        <taxon>Ixodinae</taxon>
        <taxon>Ixodes</taxon>
    </lineage>
</organism>
<reference evidence="2 4" key="1">
    <citation type="submission" date="2008-03" db="EMBL/GenBank/DDBJ databases">
        <title>Annotation of Ixodes scapularis.</title>
        <authorList>
            <consortium name="Ixodes scapularis Genome Project Consortium"/>
            <person name="Caler E."/>
            <person name="Hannick L.I."/>
            <person name="Bidwell S."/>
            <person name="Joardar V."/>
            <person name="Thiagarajan M."/>
            <person name="Amedeo P."/>
            <person name="Galinsky K.J."/>
            <person name="Schobel S."/>
            <person name="Inman J."/>
            <person name="Hostetler J."/>
            <person name="Miller J."/>
            <person name="Hammond M."/>
            <person name="Megy K."/>
            <person name="Lawson D."/>
            <person name="Kodira C."/>
            <person name="Sutton G."/>
            <person name="Meyer J."/>
            <person name="Hill C.A."/>
            <person name="Birren B."/>
            <person name="Nene V."/>
            <person name="Collins F."/>
            <person name="Alarcon-Chaidez F."/>
            <person name="Wikel S."/>
            <person name="Strausberg R."/>
        </authorList>
    </citation>
    <scope>NUCLEOTIDE SEQUENCE [LARGE SCALE GENOMIC DNA]</scope>
    <source>
        <strain evidence="4">Wikel</strain>
        <strain evidence="2">Wikel colony</strain>
    </source>
</reference>
<feature type="transmembrane region" description="Helical" evidence="1">
    <location>
        <begin position="79"/>
        <end position="98"/>
    </location>
</feature>